<dbReference type="PANTHER" id="PTHR46491">
    <property type="entry name" value="CDGSH IRON SULFUR DOMAIN PROTEIN HOMOLOG"/>
    <property type="match status" value="1"/>
</dbReference>
<dbReference type="InterPro" id="IPR052950">
    <property type="entry name" value="CISD"/>
</dbReference>
<proteinExistence type="predicted"/>
<dbReference type="Gene3D" id="3.40.5.90">
    <property type="entry name" value="CDGSH iron-sulfur domain, mitoNEET-type"/>
    <property type="match status" value="2"/>
</dbReference>
<evidence type="ECO:0000256" key="3">
    <source>
        <dbReference type="ARBA" id="ARBA00023004"/>
    </source>
</evidence>
<evidence type="ECO:0000256" key="2">
    <source>
        <dbReference type="ARBA" id="ARBA00022723"/>
    </source>
</evidence>
<keyword evidence="4" id="KW-0411">Iron-sulfur</keyword>
<evidence type="ECO:0000313" key="6">
    <source>
        <dbReference type="EMBL" id="MBE9070377.1"/>
    </source>
</evidence>
<keyword evidence="7" id="KW-1185">Reference proteome</keyword>
<keyword evidence="1" id="KW-0001">2Fe-2S</keyword>
<feature type="domain" description="Iron-binding zinc finger CDGSH type" evidence="5">
    <location>
        <begin position="9"/>
        <end position="45"/>
    </location>
</feature>
<reference evidence="6" key="1">
    <citation type="submission" date="2020-10" db="EMBL/GenBank/DDBJ databases">
        <authorList>
            <person name="Castelo-Branco R."/>
            <person name="Eusebio N."/>
            <person name="Adriana R."/>
            <person name="Vieira A."/>
            <person name="Brugerolle De Fraissinette N."/>
            <person name="Rezende De Castro R."/>
            <person name="Schneider M.P."/>
            <person name="Vasconcelos V."/>
            <person name="Leao P.N."/>
        </authorList>
    </citation>
    <scope>NUCLEOTIDE SEQUENCE</scope>
    <source>
        <strain evidence="6">LEGE 11479</strain>
    </source>
</reference>
<accession>A0A928ZZM4</accession>
<dbReference type="SMART" id="SM00704">
    <property type="entry name" value="ZnF_CDGSH"/>
    <property type="match status" value="2"/>
</dbReference>
<name>A0A928ZZM4_LEPEC</name>
<dbReference type="PANTHER" id="PTHR46491:SF3">
    <property type="entry name" value="CDGSH IRON-SULFUR DOMAIN-CONTAINING PROTEIN 3, MITOCHONDRIAL"/>
    <property type="match status" value="1"/>
</dbReference>
<evidence type="ECO:0000313" key="7">
    <source>
        <dbReference type="Proteomes" id="UP000615026"/>
    </source>
</evidence>
<evidence type="ECO:0000259" key="5">
    <source>
        <dbReference type="SMART" id="SM00704"/>
    </source>
</evidence>
<dbReference type="GO" id="GO:0051537">
    <property type="term" value="F:2 iron, 2 sulfur cluster binding"/>
    <property type="evidence" value="ECO:0007669"/>
    <property type="project" value="UniProtKB-KW"/>
</dbReference>
<dbReference type="RefSeq" id="WP_193996246.1">
    <property type="nucleotide sequence ID" value="NZ_JADEXP010000421.1"/>
</dbReference>
<feature type="domain" description="Iron-binding zinc finger CDGSH type" evidence="5">
    <location>
        <begin position="46"/>
        <end position="78"/>
    </location>
</feature>
<protein>
    <submittedName>
        <fullName evidence="6">CDGSH iron-sulfur domain-containing protein</fullName>
    </submittedName>
</protein>
<dbReference type="EMBL" id="JADEXP010000421">
    <property type="protein sequence ID" value="MBE9070377.1"/>
    <property type="molecule type" value="Genomic_DNA"/>
</dbReference>
<dbReference type="InterPro" id="IPR018967">
    <property type="entry name" value="FeS-contain_CDGSH-typ"/>
</dbReference>
<evidence type="ECO:0000256" key="1">
    <source>
        <dbReference type="ARBA" id="ARBA00022714"/>
    </source>
</evidence>
<dbReference type="GO" id="GO:0005737">
    <property type="term" value="C:cytoplasm"/>
    <property type="evidence" value="ECO:0007669"/>
    <property type="project" value="UniProtKB-ARBA"/>
</dbReference>
<organism evidence="6 7">
    <name type="scientific">Leptolyngbya cf. ectocarpi LEGE 11479</name>
    <dbReference type="NCBI Taxonomy" id="1828722"/>
    <lineage>
        <taxon>Bacteria</taxon>
        <taxon>Bacillati</taxon>
        <taxon>Cyanobacteriota</taxon>
        <taxon>Cyanophyceae</taxon>
        <taxon>Leptolyngbyales</taxon>
        <taxon>Leptolyngbyaceae</taxon>
        <taxon>Leptolyngbya group</taxon>
        <taxon>Leptolyngbya</taxon>
    </lineage>
</organism>
<keyword evidence="3" id="KW-0408">Iron</keyword>
<dbReference type="InterPro" id="IPR042216">
    <property type="entry name" value="MitoNEET_CISD"/>
</dbReference>
<evidence type="ECO:0000256" key="4">
    <source>
        <dbReference type="ARBA" id="ARBA00023014"/>
    </source>
</evidence>
<dbReference type="AlphaFoldDB" id="A0A928ZZM4"/>
<dbReference type="Pfam" id="PF09360">
    <property type="entry name" value="zf-CDGSH"/>
    <property type="match status" value="2"/>
</dbReference>
<keyword evidence="2" id="KW-0479">Metal-binding</keyword>
<sequence>MSEPTVADTKPAVMELEAGDYWWCSCGNSANQPFCDGAHKGTDFTPVKFTIEEKKTVALCLCKKTGKQPFCDGTHSNI</sequence>
<dbReference type="Proteomes" id="UP000615026">
    <property type="component" value="Unassembled WGS sequence"/>
</dbReference>
<dbReference type="GO" id="GO:0046872">
    <property type="term" value="F:metal ion binding"/>
    <property type="evidence" value="ECO:0007669"/>
    <property type="project" value="UniProtKB-KW"/>
</dbReference>
<comment type="caution">
    <text evidence="6">The sequence shown here is derived from an EMBL/GenBank/DDBJ whole genome shotgun (WGS) entry which is preliminary data.</text>
</comment>
<gene>
    <name evidence="6" type="ORF">IQ260_27415</name>
</gene>